<dbReference type="PANTHER" id="PTHR38111">
    <property type="entry name" value="ZN(2)-C6 FUNGAL-TYPE DOMAIN-CONTAINING PROTEIN-RELATED"/>
    <property type="match status" value="1"/>
</dbReference>
<dbReference type="InterPro" id="IPR021858">
    <property type="entry name" value="Fun_TF"/>
</dbReference>
<proteinExistence type="predicted"/>
<dbReference type="Proteomes" id="UP000799750">
    <property type="component" value="Unassembled WGS sequence"/>
</dbReference>
<feature type="compositionally biased region" description="Low complexity" evidence="2">
    <location>
        <begin position="75"/>
        <end position="87"/>
    </location>
</feature>
<evidence type="ECO:0000256" key="1">
    <source>
        <dbReference type="ARBA" id="ARBA00023242"/>
    </source>
</evidence>
<feature type="compositionally biased region" description="Polar residues" evidence="2">
    <location>
        <begin position="88"/>
        <end position="100"/>
    </location>
</feature>
<dbReference type="GO" id="GO:0000981">
    <property type="term" value="F:DNA-binding transcription factor activity, RNA polymerase II-specific"/>
    <property type="evidence" value="ECO:0007669"/>
    <property type="project" value="InterPro"/>
</dbReference>
<evidence type="ECO:0000313" key="4">
    <source>
        <dbReference type="EMBL" id="KAF2490562.1"/>
    </source>
</evidence>
<dbReference type="InterPro" id="IPR036864">
    <property type="entry name" value="Zn2-C6_fun-type_DNA-bd_sf"/>
</dbReference>
<name>A0A6A6QE60_9PEZI</name>
<dbReference type="PROSITE" id="PS50048">
    <property type="entry name" value="ZN2_CY6_FUNGAL_2"/>
    <property type="match status" value="1"/>
</dbReference>
<dbReference type="InterPro" id="IPR053178">
    <property type="entry name" value="Osmoadaptation_assoc"/>
</dbReference>
<dbReference type="Pfam" id="PF00172">
    <property type="entry name" value="Zn_clus"/>
    <property type="match status" value="1"/>
</dbReference>
<dbReference type="EMBL" id="MU004197">
    <property type="protein sequence ID" value="KAF2490562.1"/>
    <property type="molecule type" value="Genomic_DNA"/>
</dbReference>
<reference evidence="4" key="1">
    <citation type="journal article" date="2020" name="Stud. Mycol.">
        <title>101 Dothideomycetes genomes: a test case for predicting lifestyles and emergence of pathogens.</title>
        <authorList>
            <person name="Haridas S."/>
            <person name="Albert R."/>
            <person name="Binder M."/>
            <person name="Bloem J."/>
            <person name="Labutti K."/>
            <person name="Salamov A."/>
            <person name="Andreopoulos B."/>
            <person name="Baker S."/>
            <person name="Barry K."/>
            <person name="Bills G."/>
            <person name="Bluhm B."/>
            <person name="Cannon C."/>
            <person name="Castanera R."/>
            <person name="Culley D."/>
            <person name="Daum C."/>
            <person name="Ezra D."/>
            <person name="Gonzalez J."/>
            <person name="Henrissat B."/>
            <person name="Kuo A."/>
            <person name="Liang C."/>
            <person name="Lipzen A."/>
            <person name="Lutzoni F."/>
            <person name="Magnuson J."/>
            <person name="Mondo S."/>
            <person name="Nolan M."/>
            <person name="Ohm R."/>
            <person name="Pangilinan J."/>
            <person name="Park H.-J."/>
            <person name="Ramirez L."/>
            <person name="Alfaro M."/>
            <person name="Sun H."/>
            <person name="Tritt A."/>
            <person name="Yoshinaga Y."/>
            <person name="Zwiers L.-H."/>
            <person name="Turgeon B."/>
            <person name="Goodwin S."/>
            <person name="Spatafora J."/>
            <person name="Crous P."/>
            <person name="Grigoriev I."/>
        </authorList>
    </citation>
    <scope>NUCLEOTIDE SEQUENCE</scope>
    <source>
        <strain evidence="4">CBS 269.34</strain>
    </source>
</reference>
<organism evidence="4 5">
    <name type="scientific">Lophium mytilinum</name>
    <dbReference type="NCBI Taxonomy" id="390894"/>
    <lineage>
        <taxon>Eukaryota</taxon>
        <taxon>Fungi</taxon>
        <taxon>Dikarya</taxon>
        <taxon>Ascomycota</taxon>
        <taxon>Pezizomycotina</taxon>
        <taxon>Dothideomycetes</taxon>
        <taxon>Pleosporomycetidae</taxon>
        <taxon>Mytilinidiales</taxon>
        <taxon>Mytilinidiaceae</taxon>
        <taxon>Lophium</taxon>
    </lineage>
</organism>
<evidence type="ECO:0000259" key="3">
    <source>
        <dbReference type="PROSITE" id="PS50048"/>
    </source>
</evidence>
<dbReference type="PANTHER" id="PTHR38111:SF6">
    <property type="entry name" value="FINGER DOMAIN PROTEIN, PUTATIVE (AFU_ORTHOLOGUE AFUA_8G01940)-RELATED"/>
    <property type="match status" value="1"/>
</dbReference>
<dbReference type="InterPro" id="IPR001138">
    <property type="entry name" value="Zn2Cys6_DnaBD"/>
</dbReference>
<dbReference type="SMART" id="SM00066">
    <property type="entry name" value="GAL4"/>
    <property type="match status" value="1"/>
</dbReference>
<accession>A0A6A6QE60</accession>
<gene>
    <name evidence="4" type="ORF">BU16DRAFT_158515</name>
</gene>
<feature type="domain" description="Zn(2)-C6 fungal-type" evidence="3">
    <location>
        <begin position="9"/>
        <end position="37"/>
    </location>
</feature>
<protein>
    <recommendedName>
        <fullName evidence="3">Zn(2)-C6 fungal-type domain-containing protein</fullName>
    </recommendedName>
</protein>
<evidence type="ECO:0000313" key="5">
    <source>
        <dbReference type="Proteomes" id="UP000799750"/>
    </source>
</evidence>
<dbReference type="GO" id="GO:0008270">
    <property type="term" value="F:zinc ion binding"/>
    <property type="evidence" value="ECO:0007669"/>
    <property type="project" value="InterPro"/>
</dbReference>
<evidence type="ECO:0000256" key="2">
    <source>
        <dbReference type="SAM" id="MobiDB-lite"/>
    </source>
</evidence>
<dbReference type="SUPFAM" id="SSF57701">
    <property type="entry name" value="Zn2/Cys6 DNA-binding domain"/>
    <property type="match status" value="1"/>
</dbReference>
<sequence>MVGVARSKGCRACVKQRVKCDEARPECGRCKRFGRECPGYTKPTKFVYEIPIAKDKQKVGEGSFRHIRELERPSPKSQSQSRSPSWSARTTPEYQASRGSSEVATPLVISQSITPWTQDKSQVLKVMLDDATPMDEFADIHFLRKWLSFVPSRLGTSKALDDAVRCMGTHYIGMISKQESVMLSARQTYGHALRSLRVAIGDPKESMSSETLCATMFLSIYELFACTKKHAWVKHAGGASKLLQLRGPDHITSGFDRAMLSFFRGQVTMEAFMRGTDSFLCQPEWQFVLSDPDPNNPSPVSRITNEFHAYLATCPGIAARFRSLDRKNMSLVVSLLNTTSELSIALRAWFIRFRELLPPPTEVPSDPYDPLYPTTYLFRGAPNIFCTASYYGCLILLNSMTHDLQPEESLAIENKYLVDEICKSADFSFDAGLLGPYSTIFALKMAFMVAELPIKLWIQKRLLKMGEIMPFMKYQVSLETDMVLDNDLET</sequence>
<feature type="region of interest" description="Disordered" evidence="2">
    <location>
        <begin position="67"/>
        <end position="100"/>
    </location>
</feature>
<dbReference type="OrthoDB" id="4314040at2759"/>
<dbReference type="Gene3D" id="4.10.240.10">
    <property type="entry name" value="Zn(2)-C6 fungal-type DNA-binding domain"/>
    <property type="match status" value="1"/>
</dbReference>
<dbReference type="AlphaFoldDB" id="A0A6A6QE60"/>
<keyword evidence="1" id="KW-0539">Nucleus</keyword>
<dbReference type="CDD" id="cd00067">
    <property type="entry name" value="GAL4"/>
    <property type="match status" value="1"/>
</dbReference>
<dbReference type="Pfam" id="PF11951">
    <property type="entry name" value="Fungal_trans_2"/>
    <property type="match status" value="1"/>
</dbReference>
<keyword evidence="5" id="KW-1185">Reference proteome</keyword>